<dbReference type="InterPro" id="IPR032675">
    <property type="entry name" value="LRR_dom_sf"/>
</dbReference>
<dbReference type="Gene3D" id="3.80.10.10">
    <property type="entry name" value="Ribonuclease Inhibitor"/>
    <property type="match status" value="1"/>
</dbReference>
<evidence type="ECO:0000313" key="2">
    <source>
        <dbReference type="Proteomes" id="UP000663864"/>
    </source>
</evidence>
<dbReference type="SUPFAM" id="SSF52047">
    <property type="entry name" value="RNI-like"/>
    <property type="match status" value="1"/>
</dbReference>
<accession>A0A813Z9A9</accession>
<sequence>MTDDSITKKFQIPLISLATTINRDQNLINHFEDLSNELIYEIFEFLDSYHIYEAFLDLNTRFQNLCIHSNLPININISSLSKSTFQRYYTQLIMPKKHRIQSLCLSDPFIIDFFSSSTEHLSKCSQLRTLILDIFESEHMENLLHSLASLPNLSSLAIPIAKGSNTNTIYDLIFQLPVLKYCKITFEENVFFESLPRSTKKASNSIEHLVINGACHYVIIDALLSYVPQLRRLSINYLYGYYKHGINEFSTILNNLTHVSLTLKDLLFDQFEPFIEQYLSRVKVLYISSNYDTAYLNATRWKQIILSHMPHLHIFDFQHKYELFYRNKYENIYLHLFQKFTSSFWLERQWFFTYDNNFGSPPYGIFYSIKPYRRKYFTLTDEPNLDKNTCHEKTIFDSVHHVTIQDERVIAGTSKYFPNVNELTIFNRRASCSHWDSTYNIDGIISMIQVTKLTIDYSHRPFNKLVDLLYCTPNVHTLVFKQLSLSETDYFLLQESEKFRLVSNQNKIKSITFSFDYSLRKIKLFMNLCPKLQQLTIGMTDSCLEIIVQFLLLETKRTTCHLSSLCIFGINTIWNKKLKTLIESKNLSDDYSIKILDRNFYLWW</sequence>
<comment type="caution">
    <text evidence="1">The sequence shown here is derived from an EMBL/GenBank/DDBJ whole genome shotgun (WGS) entry which is preliminary data.</text>
</comment>
<dbReference type="AlphaFoldDB" id="A0A813Z9A9"/>
<organism evidence="1 2">
    <name type="scientific">Rotaria sordida</name>
    <dbReference type="NCBI Taxonomy" id="392033"/>
    <lineage>
        <taxon>Eukaryota</taxon>
        <taxon>Metazoa</taxon>
        <taxon>Spiralia</taxon>
        <taxon>Gnathifera</taxon>
        <taxon>Rotifera</taxon>
        <taxon>Eurotatoria</taxon>
        <taxon>Bdelloidea</taxon>
        <taxon>Philodinida</taxon>
        <taxon>Philodinidae</taxon>
        <taxon>Rotaria</taxon>
    </lineage>
</organism>
<protein>
    <recommendedName>
        <fullName evidence="3">F-box domain-containing protein</fullName>
    </recommendedName>
</protein>
<dbReference type="Proteomes" id="UP000663864">
    <property type="component" value="Unassembled WGS sequence"/>
</dbReference>
<dbReference type="EMBL" id="CAJNOT010000212">
    <property type="protein sequence ID" value="CAF0895726.1"/>
    <property type="molecule type" value="Genomic_DNA"/>
</dbReference>
<evidence type="ECO:0000313" key="1">
    <source>
        <dbReference type="EMBL" id="CAF0895726.1"/>
    </source>
</evidence>
<proteinExistence type="predicted"/>
<evidence type="ECO:0008006" key="3">
    <source>
        <dbReference type="Google" id="ProtNLM"/>
    </source>
</evidence>
<gene>
    <name evidence="1" type="ORF">ZHD862_LOCUS7120</name>
</gene>
<name>A0A813Z9A9_9BILA</name>
<reference evidence="1" key="1">
    <citation type="submission" date="2021-02" db="EMBL/GenBank/DDBJ databases">
        <authorList>
            <person name="Nowell W R."/>
        </authorList>
    </citation>
    <scope>NUCLEOTIDE SEQUENCE</scope>
</reference>